<sequence>MADSNSGYYPRASSSKTATFQGHSTASPTVEPPRSQGAAGVSESRRSSGSTQSNASPPEPTAATNTPPPPPCSDSNASPTKGSSDPCKCCPTDSAERKSRNLVICIDGTANEFGITNTNVIELYGQILREESDELEQLTYYNSGIGTYAMPSWKSWSHLTQVIQNKIDLVIAWNVEKVIMRAYQWLSHHYQKGDKIFLFGFSRGAFQVRALAGMIDTVGLILPGNDEQIPFAYQHYVNYDATAGKDEALAPKFKQMFSRTNVRVHFIGVWDTVSSVGLMRPKHMLPRIVDCCDHVCYFRHALALDERRVKFLPEYVHEGSSHTLGEQLLHGPEKCTANIKEVWFTGTHSDVRVNTGLQLADIPLLWMRNQAIMAGLHLKAADITWKLTDLERDPKPSLGVIWKVLEYFPVKRLSYKGDQDATTRRLHRGKSRKIVEGQMIHASVLFRPGYKPSPAFPNKTGTWPAQLHWDDPDRQARLAELDIIWEKDLIDHTAAKDLFTQLERNKQNIARILERIAFMASSGQLRLASLNDPHSHRVILEQRKVEKQYRKQGSFLLIFWSLSFPIKSARRAGRRRRER</sequence>
<evidence type="ECO:0000313" key="3">
    <source>
        <dbReference type="EMBL" id="KZP19841.1"/>
    </source>
</evidence>
<feature type="compositionally biased region" description="Low complexity" evidence="1">
    <location>
        <begin position="37"/>
        <end position="65"/>
    </location>
</feature>
<gene>
    <name evidence="3" type="ORF">FIBSPDRAFT_743308</name>
</gene>
<protein>
    <recommendedName>
        <fullName evidence="2">T6SS Phospholipase effector Tle1-like catalytic domain-containing protein</fullName>
    </recommendedName>
</protein>
<feature type="domain" description="T6SS Phospholipase effector Tle1-like catalytic" evidence="2">
    <location>
        <begin position="100"/>
        <end position="369"/>
    </location>
</feature>
<feature type="region of interest" description="Disordered" evidence="1">
    <location>
        <begin position="1"/>
        <end position="94"/>
    </location>
</feature>
<accession>A0A166IHV3</accession>
<proteinExistence type="predicted"/>
<dbReference type="OrthoDB" id="538223at2759"/>
<dbReference type="AlphaFoldDB" id="A0A166IHV3"/>
<dbReference type="Pfam" id="PF09994">
    <property type="entry name" value="T6SS_Tle1-like_cat"/>
    <property type="match status" value="1"/>
</dbReference>
<feature type="compositionally biased region" description="Polar residues" evidence="1">
    <location>
        <begin position="1"/>
        <end position="28"/>
    </location>
</feature>
<dbReference type="STRING" id="436010.A0A166IHV3"/>
<evidence type="ECO:0000313" key="4">
    <source>
        <dbReference type="Proteomes" id="UP000076532"/>
    </source>
</evidence>
<dbReference type="PANTHER" id="PTHR33840:SF2">
    <property type="entry name" value="TLE1 PHOSPHOLIPASE DOMAIN-CONTAINING PROTEIN"/>
    <property type="match status" value="1"/>
</dbReference>
<evidence type="ECO:0000259" key="2">
    <source>
        <dbReference type="Pfam" id="PF09994"/>
    </source>
</evidence>
<name>A0A166IHV3_9AGAM</name>
<keyword evidence="4" id="KW-1185">Reference proteome</keyword>
<dbReference type="EMBL" id="KV417560">
    <property type="protein sequence ID" value="KZP19841.1"/>
    <property type="molecule type" value="Genomic_DNA"/>
</dbReference>
<dbReference type="Proteomes" id="UP000076532">
    <property type="component" value="Unassembled WGS sequence"/>
</dbReference>
<reference evidence="3 4" key="1">
    <citation type="journal article" date="2016" name="Mol. Biol. Evol.">
        <title>Comparative Genomics of Early-Diverging Mushroom-Forming Fungi Provides Insights into the Origins of Lignocellulose Decay Capabilities.</title>
        <authorList>
            <person name="Nagy L.G."/>
            <person name="Riley R."/>
            <person name="Tritt A."/>
            <person name="Adam C."/>
            <person name="Daum C."/>
            <person name="Floudas D."/>
            <person name="Sun H."/>
            <person name="Yadav J.S."/>
            <person name="Pangilinan J."/>
            <person name="Larsson K.H."/>
            <person name="Matsuura K."/>
            <person name="Barry K."/>
            <person name="Labutti K."/>
            <person name="Kuo R."/>
            <person name="Ohm R.A."/>
            <person name="Bhattacharya S.S."/>
            <person name="Shirouzu T."/>
            <person name="Yoshinaga Y."/>
            <person name="Martin F.M."/>
            <person name="Grigoriev I.V."/>
            <person name="Hibbett D.S."/>
        </authorList>
    </citation>
    <scope>NUCLEOTIDE SEQUENCE [LARGE SCALE GENOMIC DNA]</scope>
    <source>
        <strain evidence="3 4">CBS 109695</strain>
    </source>
</reference>
<dbReference type="InterPro" id="IPR018712">
    <property type="entry name" value="Tle1-like_cat"/>
</dbReference>
<organism evidence="3 4">
    <name type="scientific">Athelia psychrophila</name>
    <dbReference type="NCBI Taxonomy" id="1759441"/>
    <lineage>
        <taxon>Eukaryota</taxon>
        <taxon>Fungi</taxon>
        <taxon>Dikarya</taxon>
        <taxon>Basidiomycota</taxon>
        <taxon>Agaricomycotina</taxon>
        <taxon>Agaricomycetes</taxon>
        <taxon>Agaricomycetidae</taxon>
        <taxon>Atheliales</taxon>
        <taxon>Atheliaceae</taxon>
        <taxon>Athelia</taxon>
    </lineage>
</organism>
<evidence type="ECO:0000256" key="1">
    <source>
        <dbReference type="SAM" id="MobiDB-lite"/>
    </source>
</evidence>
<dbReference type="PANTHER" id="PTHR33840">
    <property type="match status" value="1"/>
</dbReference>